<dbReference type="AlphaFoldDB" id="A0A6J3MCC9"/>
<dbReference type="InterPro" id="IPR007310">
    <property type="entry name" value="Aerobactin_biosyn_IucA/IucC_N"/>
</dbReference>
<dbReference type="Pfam" id="PF04183">
    <property type="entry name" value="IucA_IucC"/>
    <property type="match status" value="1"/>
</dbReference>
<evidence type="ECO:0000259" key="2">
    <source>
        <dbReference type="Pfam" id="PF06276"/>
    </source>
</evidence>
<protein>
    <recommendedName>
        <fullName evidence="5">Aerobactin siderophore biosynthesis IucA/IucC-like C-terminal domain-containing protein</fullName>
    </recommendedName>
</protein>
<dbReference type="Pfam" id="PF06276">
    <property type="entry name" value="FhuF"/>
    <property type="match status" value="1"/>
</dbReference>
<evidence type="ECO:0000313" key="4">
    <source>
        <dbReference type="RefSeq" id="XP_033462712.1"/>
    </source>
</evidence>
<organism evidence="4">
    <name type="scientific">Dissoconium aciculare CBS 342.82</name>
    <dbReference type="NCBI Taxonomy" id="1314786"/>
    <lineage>
        <taxon>Eukaryota</taxon>
        <taxon>Fungi</taxon>
        <taxon>Dikarya</taxon>
        <taxon>Ascomycota</taxon>
        <taxon>Pezizomycotina</taxon>
        <taxon>Dothideomycetes</taxon>
        <taxon>Dothideomycetidae</taxon>
        <taxon>Mycosphaerellales</taxon>
        <taxon>Dissoconiaceae</taxon>
        <taxon>Dissoconium</taxon>
    </lineage>
</organism>
<feature type="domain" description="Aerobactin siderophore biosynthesis IucA/IucC N-terminal" evidence="1">
    <location>
        <begin position="93"/>
        <end position="199"/>
    </location>
</feature>
<evidence type="ECO:0000313" key="3">
    <source>
        <dbReference type="Proteomes" id="UP000504637"/>
    </source>
</evidence>
<dbReference type="PANTHER" id="PTHR34384">
    <property type="entry name" value="L-2,3-DIAMINOPROPANOATE--CITRATE LIGASE"/>
    <property type="match status" value="1"/>
</dbReference>
<keyword evidence="3" id="KW-1185">Reference proteome</keyword>
<dbReference type="GO" id="GO:0019290">
    <property type="term" value="P:siderophore biosynthetic process"/>
    <property type="evidence" value="ECO:0007669"/>
    <property type="project" value="InterPro"/>
</dbReference>
<reference evidence="4" key="1">
    <citation type="submission" date="2020-01" db="EMBL/GenBank/DDBJ databases">
        <authorList>
            <consortium name="DOE Joint Genome Institute"/>
            <person name="Haridas S."/>
            <person name="Albert R."/>
            <person name="Binder M."/>
            <person name="Bloem J."/>
            <person name="Labutti K."/>
            <person name="Salamov A."/>
            <person name="Andreopoulos B."/>
            <person name="Baker S.E."/>
            <person name="Barry K."/>
            <person name="Bills G."/>
            <person name="Bluhm B.H."/>
            <person name="Cannon C."/>
            <person name="Castanera R."/>
            <person name="Culley D.E."/>
            <person name="Daum C."/>
            <person name="Ezra D."/>
            <person name="Gonzalez J.B."/>
            <person name="Henrissat B."/>
            <person name="Kuo A."/>
            <person name="Liang C."/>
            <person name="Lipzen A."/>
            <person name="Lutzoni F."/>
            <person name="Magnuson J."/>
            <person name="Mondo S."/>
            <person name="Nolan M."/>
            <person name="Ohm R."/>
            <person name="Pangilinan J."/>
            <person name="Park H.-J."/>
            <person name="Ramirez L."/>
            <person name="Alfaro M."/>
            <person name="Sun H."/>
            <person name="Tritt A."/>
            <person name="Yoshinaga Y."/>
            <person name="Zwiers L.-H."/>
            <person name="Turgeon B.G."/>
            <person name="Goodwin S.B."/>
            <person name="Spatafora J.W."/>
            <person name="Crous P.W."/>
            <person name="Grigoriev I.V."/>
        </authorList>
    </citation>
    <scope>NUCLEOTIDE SEQUENCE</scope>
    <source>
        <strain evidence="4">CBS 342.82</strain>
    </source>
</reference>
<dbReference type="GO" id="GO:0016881">
    <property type="term" value="F:acid-amino acid ligase activity"/>
    <property type="evidence" value="ECO:0007669"/>
    <property type="project" value="UniProtKB-ARBA"/>
</dbReference>
<sequence>MGRSLVAACGLPQMLASDAPMLSQPSISFLAVDRSEVWIVGDFRKILSGLVMQFRTSAPAANEVVFPCLTRQISAILAHYGSARVVCQDAFVAAAQASLRTVTIPDRWGFPYHLKFSLSYTISSVLRAITPHSACSGPEVSHIVEDCMTADSWVCKEVAAITGSHADRTAARQITCIVREDHEARAQALGQSLIIVAALGESPTRSSECLAALTFGLGNPAAKLAWLKGYAARLIPAVCVPAIESGVGLEAHGQNTLVRVDNATRAVLGFCFRDFGSVRCHTPTLRRRGFRISTAPPDTWLLTESEEEVWDQIQHTAIHNNLQLLVRQLAVDPALAWRLIRDELDDFFSSAAACLGNETAARMHAYLTRPIVKAKALLRMRMSQVTDEVRMPTCPNPPTLCCPWLTPSPLLLCLAH</sequence>
<reference evidence="4" key="3">
    <citation type="submission" date="2025-08" db="UniProtKB">
        <authorList>
            <consortium name="RefSeq"/>
        </authorList>
    </citation>
    <scope>IDENTIFICATION</scope>
    <source>
        <strain evidence="4">CBS 342.82</strain>
    </source>
</reference>
<dbReference type="RefSeq" id="XP_033462712.1">
    <property type="nucleotide sequence ID" value="XM_033601052.1"/>
</dbReference>
<reference evidence="4" key="2">
    <citation type="submission" date="2020-04" db="EMBL/GenBank/DDBJ databases">
        <authorList>
            <consortium name="NCBI Genome Project"/>
        </authorList>
    </citation>
    <scope>NUCLEOTIDE SEQUENCE</scope>
    <source>
        <strain evidence="4">CBS 342.82</strain>
    </source>
</reference>
<proteinExistence type="predicted"/>
<dbReference type="InterPro" id="IPR037455">
    <property type="entry name" value="LucA/IucC-like"/>
</dbReference>
<dbReference type="OrthoDB" id="2117718at2759"/>
<dbReference type="Gene3D" id="1.10.510.40">
    <property type="match status" value="1"/>
</dbReference>
<dbReference type="Proteomes" id="UP000504637">
    <property type="component" value="Unplaced"/>
</dbReference>
<name>A0A6J3MCC9_9PEZI</name>
<evidence type="ECO:0000259" key="1">
    <source>
        <dbReference type="Pfam" id="PF04183"/>
    </source>
</evidence>
<evidence type="ECO:0008006" key="5">
    <source>
        <dbReference type="Google" id="ProtNLM"/>
    </source>
</evidence>
<feature type="domain" description="Aerobactin siderophore biosynthesis IucA/IucC-like C-terminal" evidence="2">
    <location>
        <begin position="225"/>
        <end position="384"/>
    </location>
</feature>
<dbReference type="InterPro" id="IPR022770">
    <property type="entry name" value="IucA/IucC-like_C"/>
</dbReference>
<dbReference type="PANTHER" id="PTHR34384:SF5">
    <property type="entry name" value="L-2,3-DIAMINOPROPANOATE--CITRATE LIGASE"/>
    <property type="match status" value="1"/>
</dbReference>
<accession>A0A6J3MCC9</accession>
<dbReference type="GeneID" id="54358852"/>
<gene>
    <name evidence="4" type="ORF">K489DRAFT_314894</name>
</gene>